<dbReference type="Gene3D" id="3.40.710.10">
    <property type="entry name" value="DD-peptidase/beta-lactamase superfamily"/>
    <property type="match status" value="1"/>
</dbReference>
<protein>
    <submittedName>
        <fullName evidence="3">Cell division protein FtsI</fullName>
    </submittedName>
</protein>
<keyword evidence="4" id="KW-1185">Reference proteome</keyword>
<feature type="domain" description="Penicillin-binding protein transpeptidase" evidence="1">
    <location>
        <begin position="168"/>
        <end position="497"/>
    </location>
</feature>
<dbReference type="Pfam" id="PF00905">
    <property type="entry name" value="Transpeptidase"/>
    <property type="match status" value="1"/>
</dbReference>
<evidence type="ECO:0000259" key="2">
    <source>
        <dbReference type="Pfam" id="PF21922"/>
    </source>
</evidence>
<name>A0ABQ3VTR0_9CHLR</name>
<comment type="caution">
    <text evidence="3">The sequence shown here is derived from an EMBL/GenBank/DDBJ whole genome shotgun (WGS) entry which is preliminary data.</text>
</comment>
<evidence type="ECO:0000313" key="3">
    <source>
        <dbReference type="EMBL" id="GHO89345.1"/>
    </source>
</evidence>
<keyword evidence="3" id="KW-0131">Cell cycle</keyword>
<gene>
    <name evidence="3" type="ORF">KSZ_73510</name>
</gene>
<dbReference type="PANTHER" id="PTHR30627">
    <property type="entry name" value="PEPTIDOGLYCAN D,D-TRANSPEPTIDASE"/>
    <property type="match status" value="1"/>
</dbReference>
<evidence type="ECO:0000313" key="4">
    <source>
        <dbReference type="Proteomes" id="UP000635565"/>
    </source>
</evidence>
<dbReference type="SUPFAM" id="SSF56601">
    <property type="entry name" value="beta-lactamase/transpeptidase-like"/>
    <property type="match status" value="1"/>
</dbReference>
<dbReference type="InterPro" id="IPR012338">
    <property type="entry name" value="Beta-lactam/transpept-like"/>
</dbReference>
<dbReference type="Pfam" id="PF21922">
    <property type="entry name" value="PBP_dimer_2"/>
    <property type="match status" value="1"/>
</dbReference>
<dbReference type="RefSeq" id="WP_201366872.1">
    <property type="nucleotide sequence ID" value="NZ_BNJJ01000035.1"/>
</dbReference>
<dbReference type="Gene3D" id="3.90.1310.10">
    <property type="entry name" value="Penicillin-binding protein 2a (Domain 2)"/>
    <property type="match status" value="1"/>
</dbReference>
<keyword evidence="3" id="KW-0132">Cell division</keyword>
<dbReference type="InterPro" id="IPR001460">
    <property type="entry name" value="PCN-bd_Tpept"/>
</dbReference>
<dbReference type="GO" id="GO:0051301">
    <property type="term" value="P:cell division"/>
    <property type="evidence" value="ECO:0007669"/>
    <property type="project" value="UniProtKB-KW"/>
</dbReference>
<reference evidence="3 4" key="1">
    <citation type="journal article" date="2021" name="Int. J. Syst. Evol. Microbiol.">
        <title>Reticulibacter mediterranei gen. nov., sp. nov., within the new family Reticulibacteraceae fam. nov., and Ktedonospora formicarum gen. nov., sp. nov., Ktedonobacter robiniae sp. nov., Dictyobacter formicarum sp. nov. and Dictyobacter arantiisoli sp. nov., belonging to the class Ktedonobacteria.</title>
        <authorList>
            <person name="Yabe S."/>
            <person name="Zheng Y."/>
            <person name="Wang C.M."/>
            <person name="Sakai Y."/>
            <person name="Abe K."/>
            <person name="Yokota A."/>
            <person name="Donadio S."/>
            <person name="Cavaletti L."/>
            <person name="Monciardini P."/>
        </authorList>
    </citation>
    <scope>NUCLEOTIDE SEQUENCE [LARGE SCALE GENOMIC DNA]</scope>
    <source>
        <strain evidence="3 4">SOSP1-9</strain>
    </source>
</reference>
<dbReference type="InterPro" id="IPR054120">
    <property type="entry name" value="PBPA_dimer"/>
</dbReference>
<proteinExistence type="predicted"/>
<sequence length="533" mass="59229">MARSIRRLLGTFILMFLIMTGGLVYWQVVKADNVRSAAHNVRAFVGENCPRRGRIFDRNGVLLAESIKDTRAPCGYIRRYTEPSLSNLIGYYVAGYPPHGIEAAYNDILAGQTGSTVMDQLVRHTLHEPSIGNDIYLTIDVRIQRVINQDFDTFNPPDNKLVYTSNRGSIIASNPHTGEILAMLSRPSYNANKMVQTLSEGGEHREDYFNQVNKENALINRPLQARYIPGSIFKTVTLMGALDSGTYTLDSQWNMQQSLGPIIYDGSRIGPDKNLGYPFFTPKFPITTEYAYSNSDNVVFAQIGVKMGQQKWLDYTNRLYINQDIPFDLPVAQSSVLNQNGQPLSTWQLAENAFGQGVDYVTPLQMSLVDNAVANDGVLMKPYVLSKVTDSTYQPVQITEPQQLNQVVSSQTASEVRQSMFAVTRCNGGYPSVPIHTSPWGIMGKTGTAELGTGQPPHSWMLTQAPYYSSDPTQQPAITVVAMKENGGEAINAIGPIIAHIYQDIFSQQLVKVQSPNNPDSDIYCPAHHLWKQ</sequence>
<dbReference type="Proteomes" id="UP000635565">
    <property type="component" value="Unassembled WGS sequence"/>
</dbReference>
<dbReference type="InterPro" id="IPR050515">
    <property type="entry name" value="Beta-lactam/transpept"/>
</dbReference>
<organism evidence="3 4">
    <name type="scientific">Dictyobacter formicarum</name>
    <dbReference type="NCBI Taxonomy" id="2778368"/>
    <lineage>
        <taxon>Bacteria</taxon>
        <taxon>Bacillati</taxon>
        <taxon>Chloroflexota</taxon>
        <taxon>Ktedonobacteria</taxon>
        <taxon>Ktedonobacterales</taxon>
        <taxon>Dictyobacteraceae</taxon>
        <taxon>Dictyobacter</taxon>
    </lineage>
</organism>
<evidence type="ECO:0000259" key="1">
    <source>
        <dbReference type="Pfam" id="PF00905"/>
    </source>
</evidence>
<dbReference type="PANTHER" id="PTHR30627:SF24">
    <property type="entry name" value="PENICILLIN-BINDING PROTEIN 4B"/>
    <property type="match status" value="1"/>
</dbReference>
<accession>A0ABQ3VTR0</accession>
<feature type="domain" description="Penicillin binding protein A dimerisation" evidence="2">
    <location>
        <begin position="52"/>
        <end position="133"/>
    </location>
</feature>
<dbReference type="EMBL" id="BNJJ01000035">
    <property type="protein sequence ID" value="GHO89345.1"/>
    <property type="molecule type" value="Genomic_DNA"/>
</dbReference>